<dbReference type="AlphaFoldDB" id="A0A926I1F9"/>
<keyword evidence="2 8" id="KW-0963">Cytoplasm</keyword>
<dbReference type="Proteomes" id="UP000610760">
    <property type="component" value="Unassembled WGS sequence"/>
</dbReference>
<dbReference type="EMBL" id="JACRSV010000001">
    <property type="protein sequence ID" value="MBC8558448.1"/>
    <property type="molecule type" value="Genomic_DNA"/>
</dbReference>
<feature type="site" description="Important for substrate specificity" evidence="8">
    <location>
        <position position="192"/>
    </location>
</feature>
<dbReference type="GO" id="GO:0019281">
    <property type="term" value="P:L-methionine biosynthetic process from homoserine via O-succinyl-L-homoserine and cystathionine"/>
    <property type="evidence" value="ECO:0007669"/>
    <property type="project" value="InterPro"/>
</dbReference>
<accession>A0A926I1F9</accession>
<dbReference type="SUPFAM" id="SSF52317">
    <property type="entry name" value="Class I glutamine amidotransferase-like"/>
    <property type="match status" value="1"/>
</dbReference>
<dbReference type="GO" id="GO:0004414">
    <property type="term" value="F:homoserine O-acetyltransferase activity"/>
    <property type="evidence" value="ECO:0007669"/>
    <property type="project" value="UniProtKB-EC"/>
</dbReference>
<evidence type="ECO:0000256" key="2">
    <source>
        <dbReference type="ARBA" id="ARBA00022490"/>
    </source>
</evidence>
<dbReference type="PANTHER" id="PTHR20919">
    <property type="entry name" value="HOMOSERINE O-SUCCINYLTRANSFERASE"/>
    <property type="match status" value="1"/>
</dbReference>
<organism evidence="10 11">
    <name type="scientific">Fumia xinanensis</name>
    <dbReference type="NCBI Taxonomy" id="2763659"/>
    <lineage>
        <taxon>Bacteria</taxon>
        <taxon>Bacillati</taxon>
        <taxon>Bacillota</taxon>
        <taxon>Clostridia</taxon>
        <taxon>Eubacteriales</taxon>
        <taxon>Oscillospiraceae</taxon>
        <taxon>Fumia</taxon>
    </lineage>
</organism>
<evidence type="ECO:0000256" key="4">
    <source>
        <dbReference type="ARBA" id="ARBA00022679"/>
    </source>
</evidence>
<dbReference type="Gene3D" id="3.40.50.880">
    <property type="match status" value="1"/>
</dbReference>
<evidence type="ECO:0000256" key="5">
    <source>
        <dbReference type="ARBA" id="ARBA00023167"/>
    </source>
</evidence>
<evidence type="ECO:0000256" key="6">
    <source>
        <dbReference type="ARBA" id="ARBA00023315"/>
    </source>
</evidence>
<evidence type="ECO:0000313" key="10">
    <source>
        <dbReference type="EMBL" id="MBC8558448.1"/>
    </source>
</evidence>
<feature type="binding site" evidence="8">
    <location>
        <position position="249"/>
    </location>
    <ligand>
        <name>substrate</name>
    </ligand>
</feature>
<dbReference type="CDD" id="cd03131">
    <property type="entry name" value="GATase1_HTS"/>
    <property type="match status" value="1"/>
</dbReference>
<dbReference type="GO" id="GO:0005737">
    <property type="term" value="C:cytoplasm"/>
    <property type="evidence" value="ECO:0007669"/>
    <property type="project" value="UniProtKB-SubCell"/>
</dbReference>
<proteinExistence type="inferred from homology"/>
<keyword evidence="4 8" id="KW-0808">Transferase</keyword>
<dbReference type="InterPro" id="IPR005697">
    <property type="entry name" value="HST_MetA"/>
</dbReference>
<feature type="active site" evidence="8">
    <location>
        <position position="237"/>
    </location>
</feature>
<comment type="caution">
    <text evidence="8">Lacks conserved residue(s) required for the propagation of feature annotation.</text>
</comment>
<dbReference type="RefSeq" id="WP_249293339.1">
    <property type="nucleotide sequence ID" value="NZ_JACRSV010000001.1"/>
</dbReference>
<gene>
    <name evidence="10" type="primary">metA</name>
    <name evidence="8" type="synonym">metAA</name>
    <name evidence="10" type="ORF">H8710_00050</name>
</gene>
<dbReference type="EC" id="2.3.1.31" evidence="8"/>
<dbReference type="GO" id="GO:0008899">
    <property type="term" value="F:homoserine O-succinyltransferase activity"/>
    <property type="evidence" value="ECO:0007669"/>
    <property type="project" value="UniProtKB-UniRule"/>
</dbReference>
<dbReference type="InterPro" id="IPR033752">
    <property type="entry name" value="MetA_family"/>
</dbReference>
<dbReference type="NCBIfam" id="TIGR01001">
    <property type="entry name" value="metA"/>
    <property type="match status" value="1"/>
</dbReference>
<keyword evidence="5 8" id="KW-0486">Methionine biosynthesis</keyword>
<sequence>MPINIPASLPANSLLQRENIFVMEEERASHQDIRPLKIAILNLMPKKIETETQLLRLLSNSPLQIDLELLQTASHVSKNTPEKHLFKFYKTIDDVRNQRFDGLIITGAPVEQLAYEQVDYWEELCDIFEWSKTNVYSTFHICWGAQAGLYYHYGIPKYDLAKKMFGVFPHRVLQPYHQLLRGFDETFYVPHSRHTEIRLEDVEKVKELEVLTYSDEAGVHIIADRFGRQFFVTGHSEYDRETLSGEYFRDLEKGLPIDIPRHYFEGDNPDNPPVLTWRAHANLLFVNWLNYFVYQQTPYNLEEMNRHQAENR</sequence>
<reference evidence="10" key="1">
    <citation type="submission" date="2020-08" db="EMBL/GenBank/DDBJ databases">
        <title>Genome public.</title>
        <authorList>
            <person name="Liu C."/>
            <person name="Sun Q."/>
        </authorList>
    </citation>
    <scope>NUCLEOTIDE SEQUENCE</scope>
    <source>
        <strain evidence="10">NSJ-33</strain>
    </source>
</reference>
<feature type="active site" description="Acyl-thioester intermediate" evidence="8 9">
    <location>
        <position position="142"/>
    </location>
</feature>
<keyword evidence="11" id="KW-1185">Reference proteome</keyword>
<feature type="binding site" evidence="8">
    <location>
        <position position="163"/>
    </location>
    <ligand>
        <name>substrate</name>
    </ligand>
</feature>
<comment type="function">
    <text evidence="8">Transfers an acetyl group from acetyl-CoA to L-homoserine, forming acetyl-L-homoserine.</text>
</comment>
<dbReference type="FunFam" id="3.40.50.880:FF:000004">
    <property type="entry name" value="Homoserine O-succinyltransferase"/>
    <property type="match status" value="1"/>
</dbReference>
<comment type="similarity">
    <text evidence="8">Belongs to the MetA family.</text>
</comment>
<comment type="pathway">
    <text evidence="8">Amino-acid biosynthesis; L-methionine biosynthesis via de novo pathway; O-acetyl-L-homoserine from L-homoserine: step 1/1.</text>
</comment>
<feature type="active site" description="Proton acceptor" evidence="8">
    <location>
        <position position="235"/>
    </location>
</feature>
<keyword evidence="6 8" id="KW-0012">Acyltransferase</keyword>
<feature type="binding site" evidence="8">
    <location>
        <position position="192"/>
    </location>
    <ligand>
        <name>substrate</name>
    </ligand>
</feature>
<dbReference type="InterPro" id="IPR029062">
    <property type="entry name" value="Class_I_gatase-like"/>
</dbReference>
<dbReference type="Pfam" id="PF04204">
    <property type="entry name" value="HTS"/>
    <property type="match status" value="1"/>
</dbReference>
<evidence type="ECO:0000256" key="9">
    <source>
        <dbReference type="PIRSR" id="PIRSR000450-1"/>
    </source>
</evidence>
<comment type="subcellular location">
    <subcellularLocation>
        <location evidence="1 8">Cytoplasm</location>
    </subcellularLocation>
</comment>
<evidence type="ECO:0000256" key="8">
    <source>
        <dbReference type="HAMAP-Rule" id="MF_00295"/>
    </source>
</evidence>
<evidence type="ECO:0000256" key="1">
    <source>
        <dbReference type="ARBA" id="ARBA00004496"/>
    </source>
</evidence>
<comment type="caution">
    <text evidence="10">The sequence shown here is derived from an EMBL/GenBank/DDBJ whole genome shotgun (WGS) entry which is preliminary data.</text>
</comment>
<name>A0A926I1F9_9FIRM</name>
<keyword evidence="3 8" id="KW-0028">Amino-acid biosynthesis</keyword>
<dbReference type="PANTHER" id="PTHR20919:SF0">
    <property type="entry name" value="HOMOSERINE O-SUCCINYLTRANSFERASE"/>
    <property type="match status" value="1"/>
</dbReference>
<protein>
    <recommendedName>
        <fullName evidence="8">Homoserine O-acetyltransferase</fullName>
        <shortName evidence="8">HAT</shortName>
        <ecNumber evidence="8">2.3.1.31</ecNumber>
    </recommendedName>
    <alternativeName>
        <fullName evidence="8">Homoserine transacetylase</fullName>
        <shortName evidence="8">HTA</shortName>
    </alternativeName>
</protein>
<evidence type="ECO:0000256" key="7">
    <source>
        <dbReference type="ARBA" id="ARBA00049043"/>
    </source>
</evidence>
<dbReference type="HAMAP" id="MF_00295">
    <property type="entry name" value="MetA_acyltransf"/>
    <property type="match status" value="1"/>
</dbReference>
<evidence type="ECO:0000256" key="3">
    <source>
        <dbReference type="ARBA" id="ARBA00022605"/>
    </source>
</evidence>
<evidence type="ECO:0000313" key="11">
    <source>
        <dbReference type="Proteomes" id="UP000610760"/>
    </source>
</evidence>
<comment type="catalytic activity">
    <reaction evidence="7 8">
        <text>L-homoserine + acetyl-CoA = O-acetyl-L-homoserine + CoA</text>
        <dbReference type="Rhea" id="RHEA:13701"/>
        <dbReference type="ChEBI" id="CHEBI:57287"/>
        <dbReference type="ChEBI" id="CHEBI:57288"/>
        <dbReference type="ChEBI" id="CHEBI:57476"/>
        <dbReference type="ChEBI" id="CHEBI:57716"/>
        <dbReference type="EC" id="2.3.1.31"/>
    </reaction>
</comment>
<feature type="site" description="Important for acyl-CoA specificity" evidence="8">
    <location>
        <position position="111"/>
    </location>
</feature>
<dbReference type="PIRSF" id="PIRSF000450">
    <property type="entry name" value="H_ser_succinyltr"/>
    <property type="match status" value="1"/>
</dbReference>